<dbReference type="GO" id="GO:0006281">
    <property type="term" value="P:DNA repair"/>
    <property type="evidence" value="ECO:0007669"/>
    <property type="project" value="UniProtKB-KW"/>
</dbReference>
<dbReference type="GO" id="GO:0000723">
    <property type="term" value="P:telomere maintenance"/>
    <property type="evidence" value="ECO:0007669"/>
    <property type="project" value="InterPro"/>
</dbReference>
<dbReference type="GO" id="GO:0043139">
    <property type="term" value="F:5'-3' DNA helicase activity"/>
    <property type="evidence" value="ECO:0007669"/>
    <property type="project" value="UniProtKB-EC"/>
</dbReference>
<dbReference type="InterPro" id="IPR049163">
    <property type="entry name" value="Pif1-like_2B_dom"/>
</dbReference>
<evidence type="ECO:0000256" key="1">
    <source>
        <dbReference type="RuleBase" id="RU363044"/>
    </source>
</evidence>
<dbReference type="SUPFAM" id="SSF52540">
    <property type="entry name" value="P-loop containing nucleoside triphosphate hydrolases"/>
    <property type="match status" value="1"/>
</dbReference>
<organism evidence="5 6">
    <name type="scientific">Sipha flava</name>
    <name type="common">yellow sugarcane aphid</name>
    <dbReference type="NCBI Taxonomy" id="143950"/>
    <lineage>
        <taxon>Eukaryota</taxon>
        <taxon>Metazoa</taxon>
        <taxon>Ecdysozoa</taxon>
        <taxon>Arthropoda</taxon>
        <taxon>Hexapoda</taxon>
        <taxon>Insecta</taxon>
        <taxon>Pterygota</taxon>
        <taxon>Neoptera</taxon>
        <taxon>Paraneoptera</taxon>
        <taxon>Hemiptera</taxon>
        <taxon>Sternorrhyncha</taxon>
        <taxon>Aphidomorpha</taxon>
        <taxon>Aphidoidea</taxon>
        <taxon>Aphididae</taxon>
        <taxon>Sipha</taxon>
    </lineage>
</organism>
<protein>
    <recommendedName>
        <fullName evidence="1">ATP-dependent DNA helicase</fullName>
        <ecNumber evidence="1">5.6.2.3</ecNumber>
    </recommendedName>
</protein>
<accession>A0A8B8GJS5</accession>
<dbReference type="Pfam" id="PF21530">
    <property type="entry name" value="Pif1_2B_dom"/>
    <property type="match status" value="1"/>
</dbReference>
<dbReference type="GO" id="GO:0006310">
    <property type="term" value="P:DNA recombination"/>
    <property type="evidence" value="ECO:0007669"/>
    <property type="project" value="UniProtKB-KW"/>
</dbReference>
<dbReference type="GeneID" id="112692305"/>
<dbReference type="OrthoDB" id="6607820at2759"/>
<feature type="domain" description="Helitron helicase-like" evidence="3">
    <location>
        <begin position="1"/>
        <end position="87"/>
    </location>
</feature>
<keyword evidence="1" id="KW-0378">Hydrolase</keyword>
<keyword evidence="1" id="KW-0233">DNA recombination</keyword>
<keyword evidence="5" id="KW-1185">Reference proteome</keyword>
<dbReference type="InterPro" id="IPR025476">
    <property type="entry name" value="Helitron_helicase-like"/>
</dbReference>
<comment type="similarity">
    <text evidence="1">Belongs to the helicase family.</text>
</comment>
<gene>
    <name evidence="6" type="primary">LOC112692305</name>
</gene>
<keyword evidence="1" id="KW-0234">DNA repair</keyword>
<dbReference type="InterPro" id="IPR027417">
    <property type="entry name" value="P-loop_NTPase"/>
</dbReference>
<name>A0A8B8GJS5_9HEMI</name>
<keyword evidence="1" id="KW-0227">DNA damage</keyword>
<feature type="domain" description="DNA helicase Pif1-like 2B" evidence="4">
    <location>
        <begin position="670"/>
        <end position="715"/>
    </location>
</feature>
<evidence type="ECO:0000259" key="2">
    <source>
        <dbReference type="Pfam" id="PF05970"/>
    </source>
</evidence>
<keyword evidence="1" id="KW-0067">ATP-binding</keyword>
<dbReference type="PANTHER" id="PTHR10492">
    <property type="match status" value="1"/>
</dbReference>
<sequence length="822" mass="94089">MTYVKNYGKPDLFITMTCNPQWPEILNNIHTNSKPQDRYDIVNRVFHLKVRKLLTLINKHNIFGPPRCFMYTVEWQKRGLPHIHLLLWLTNKIQPDQIDSVITAEIPNKEEDQELYDIFVKHMVHGPCGAFNHNSPCMIEGKCSKKFPKQFQNNTSSGDDGYPKYRRLSSKEVFDGNINVELCSSIKSIKYVTKYINKDSDQATFSVQSTDEVDQYQSGRYICSSEAIWRILSFSIHERAPTVIHLAVHLKNGQRVYFSESNVSDVVDNPRDTTLTAFFKLCAEDEFAKTLTYDKIPSYYTWNQVDKKFNRRKQGTVVEGHHGVKKTDALGRVYTIHPNNTECFHLRMLLHIVKGPTSFQSLRTVQNVIYDTFQGACKALGLLDDESHWKNTLSEASICCTPKSLRCLFAIMLTFCQITDPLMLWQNYRENMADDKLHRKRQELSSNDISFDQSIFDEALFELNKEVEVLSGKSIYMVEKLLFRDDTMSVCNVSKQSGTGKLMQDCSLIIWDEASMSQKTPVEVLDRTMQDLHHNNSPMGGCTVLFSGDFRQILPVVTRGSRADEVNASLKRSYLWPYIKILELKTNMRALCTDQYNINFVKDLLLIGKGEFQARNDKINIKKRAILSPTNEQVDKLNDLILSRFDAQSQMYYSVDTVLEKEDAVHSPTEFLNSLTPSGVPPHTLILNIGEPIILMGNSSPPTLCNGTRLQIKKLRSSLLEYIIFTGCGNGKTVLIPRIPIIPSDLPFKFKRIQYPVKLAFTMTINKAQGQTLNVAGIDLSVQCFSRGQLYVALSRVTSKFNLYIFAPDPEKVDNIVYKEIF</sequence>
<feature type="domain" description="DNA helicase Pif1-like DEAD-box helicase" evidence="2">
    <location>
        <begin position="483"/>
        <end position="617"/>
    </location>
</feature>
<dbReference type="InterPro" id="IPR010285">
    <property type="entry name" value="DNA_helicase_pif1-like_DEAD"/>
</dbReference>
<dbReference type="Pfam" id="PF05970">
    <property type="entry name" value="PIF1"/>
    <property type="match status" value="1"/>
</dbReference>
<dbReference type="RefSeq" id="XP_025422717.1">
    <property type="nucleotide sequence ID" value="XM_025566932.1"/>
</dbReference>
<comment type="catalytic activity">
    <reaction evidence="1">
        <text>ATP + H2O = ADP + phosphate + H(+)</text>
        <dbReference type="Rhea" id="RHEA:13065"/>
        <dbReference type="ChEBI" id="CHEBI:15377"/>
        <dbReference type="ChEBI" id="CHEBI:15378"/>
        <dbReference type="ChEBI" id="CHEBI:30616"/>
        <dbReference type="ChEBI" id="CHEBI:43474"/>
        <dbReference type="ChEBI" id="CHEBI:456216"/>
        <dbReference type="EC" id="5.6.2.3"/>
    </reaction>
</comment>
<evidence type="ECO:0000313" key="6">
    <source>
        <dbReference type="RefSeq" id="XP_025422717.1"/>
    </source>
</evidence>
<evidence type="ECO:0000259" key="3">
    <source>
        <dbReference type="Pfam" id="PF14214"/>
    </source>
</evidence>
<keyword evidence="1" id="KW-0547">Nucleotide-binding</keyword>
<comment type="cofactor">
    <cofactor evidence="1">
        <name>Mg(2+)</name>
        <dbReference type="ChEBI" id="CHEBI:18420"/>
    </cofactor>
</comment>
<dbReference type="Pfam" id="PF14214">
    <property type="entry name" value="Helitron_like_N"/>
    <property type="match status" value="1"/>
</dbReference>
<dbReference type="PANTHER" id="PTHR10492:SF57">
    <property type="entry name" value="ATP-DEPENDENT DNA HELICASE"/>
    <property type="match status" value="1"/>
</dbReference>
<dbReference type="AlphaFoldDB" id="A0A8B8GJS5"/>
<keyword evidence="1" id="KW-0347">Helicase</keyword>
<evidence type="ECO:0000259" key="4">
    <source>
        <dbReference type="Pfam" id="PF21530"/>
    </source>
</evidence>
<dbReference type="Gene3D" id="3.40.50.300">
    <property type="entry name" value="P-loop containing nucleotide triphosphate hydrolases"/>
    <property type="match status" value="1"/>
</dbReference>
<proteinExistence type="inferred from homology"/>
<evidence type="ECO:0000313" key="5">
    <source>
        <dbReference type="Proteomes" id="UP000694846"/>
    </source>
</evidence>
<dbReference type="GO" id="GO:0016787">
    <property type="term" value="F:hydrolase activity"/>
    <property type="evidence" value="ECO:0007669"/>
    <property type="project" value="UniProtKB-KW"/>
</dbReference>
<reference evidence="6" key="1">
    <citation type="submission" date="2025-08" db="UniProtKB">
        <authorList>
            <consortium name="RefSeq"/>
        </authorList>
    </citation>
    <scope>IDENTIFICATION</scope>
    <source>
        <tissue evidence="6">Whole body</tissue>
    </source>
</reference>
<dbReference type="GO" id="GO:0005524">
    <property type="term" value="F:ATP binding"/>
    <property type="evidence" value="ECO:0007669"/>
    <property type="project" value="UniProtKB-KW"/>
</dbReference>
<dbReference type="CDD" id="cd18809">
    <property type="entry name" value="SF1_C_RecD"/>
    <property type="match status" value="1"/>
</dbReference>
<dbReference type="Proteomes" id="UP000694846">
    <property type="component" value="Unplaced"/>
</dbReference>
<dbReference type="EC" id="5.6.2.3" evidence="1"/>